<sequence>MCASFDEVFGVDSRGGLCDARMKEVDNIRAGEHEKLSLINTSATEFP</sequence>
<reference evidence="1 2" key="1">
    <citation type="submission" date="2018-11" db="EMBL/GenBank/DDBJ databases">
        <authorList>
            <consortium name="Pathogen Informatics"/>
        </authorList>
    </citation>
    <scope>NUCLEOTIDE SEQUENCE [LARGE SCALE GENOMIC DNA]</scope>
</reference>
<dbReference type="AlphaFoldDB" id="A0A3P7GMW3"/>
<evidence type="ECO:0000313" key="2">
    <source>
        <dbReference type="Proteomes" id="UP000274429"/>
    </source>
</evidence>
<proteinExistence type="predicted"/>
<evidence type="ECO:0000313" key="1">
    <source>
        <dbReference type="EMBL" id="VDM23155.1"/>
    </source>
</evidence>
<organism evidence="1 2">
    <name type="scientific">Hydatigena taeniaeformis</name>
    <name type="common">Feline tapeworm</name>
    <name type="synonym">Taenia taeniaeformis</name>
    <dbReference type="NCBI Taxonomy" id="6205"/>
    <lineage>
        <taxon>Eukaryota</taxon>
        <taxon>Metazoa</taxon>
        <taxon>Spiralia</taxon>
        <taxon>Lophotrochozoa</taxon>
        <taxon>Platyhelminthes</taxon>
        <taxon>Cestoda</taxon>
        <taxon>Eucestoda</taxon>
        <taxon>Cyclophyllidea</taxon>
        <taxon>Taeniidae</taxon>
        <taxon>Hydatigera</taxon>
    </lineage>
</organism>
<name>A0A3P7GMW3_HYDTA</name>
<gene>
    <name evidence="1" type="ORF">TTAC_LOCUS3687</name>
</gene>
<accession>A0A3P7GMW3</accession>
<dbReference type="Proteomes" id="UP000274429">
    <property type="component" value="Unassembled WGS sequence"/>
</dbReference>
<keyword evidence="2" id="KW-1185">Reference proteome</keyword>
<protein>
    <submittedName>
        <fullName evidence="1">Uncharacterized protein</fullName>
    </submittedName>
</protein>
<dbReference type="EMBL" id="UYWX01002873">
    <property type="protein sequence ID" value="VDM23155.1"/>
    <property type="molecule type" value="Genomic_DNA"/>
</dbReference>